<dbReference type="InterPro" id="IPR052158">
    <property type="entry name" value="INH-QAR"/>
</dbReference>
<dbReference type="GO" id="GO:0003700">
    <property type="term" value="F:DNA-binding transcription factor activity"/>
    <property type="evidence" value="ECO:0007669"/>
    <property type="project" value="InterPro"/>
</dbReference>
<proteinExistence type="predicted"/>
<dbReference type="SMART" id="SM00342">
    <property type="entry name" value="HTH_ARAC"/>
    <property type="match status" value="1"/>
</dbReference>
<dbReference type="GO" id="GO:0043565">
    <property type="term" value="F:sequence-specific DNA binding"/>
    <property type="evidence" value="ECO:0007669"/>
    <property type="project" value="InterPro"/>
</dbReference>
<dbReference type="EMBL" id="CABVIF010000001">
    <property type="protein sequence ID" value="VVO51272.1"/>
    <property type="molecule type" value="Genomic_DNA"/>
</dbReference>
<evidence type="ECO:0000256" key="2">
    <source>
        <dbReference type="ARBA" id="ARBA00023163"/>
    </source>
</evidence>
<dbReference type="AlphaFoldDB" id="A0A5E7GK96"/>
<dbReference type="InterPro" id="IPR002818">
    <property type="entry name" value="DJ-1/PfpI"/>
</dbReference>
<evidence type="ECO:0000313" key="4">
    <source>
        <dbReference type="EMBL" id="VVO51272.1"/>
    </source>
</evidence>
<dbReference type="Gene3D" id="3.40.50.880">
    <property type="match status" value="1"/>
</dbReference>
<dbReference type="PANTHER" id="PTHR43130">
    <property type="entry name" value="ARAC-FAMILY TRANSCRIPTIONAL REGULATOR"/>
    <property type="match status" value="1"/>
</dbReference>
<dbReference type="Pfam" id="PF12833">
    <property type="entry name" value="HTH_18"/>
    <property type="match status" value="1"/>
</dbReference>
<dbReference type="Pfam" id="PF01965">
    <property type="entry name" value="DJ-1_PfpI"/>
    <property type="match status" value="1"/>
</dbReference>
<evidence type="ECO:0000259" key="3">
    <source>
        <dbReference type="PROSITE" id="PS01124"/>
    </source>
</evidence>
<reference evidence="4 5" key="1">
    <citation type="submission" date="2019-09" db="EMBL/GenBank/DDBJ databases">
        <authorList>
            <person name="Chandra G."/>
            <person name="Truman W A."/>
        </authorList>
    </citation>
    <scope>NUCLEOTIDE SEQUENCE [LARGE SCALE GENOMIC DNA]</scope>
    <source>
        <strain evidence="4">PS854</strain>
    </source>
</reference>
<dbReference type="CDD" id="cd03137">
    <property type="entry name" value="GATase1_AraC_1"/>
    <property type="match status" value="1"/>
</dbReference>
<name>A0A5E7GK96_PSEFL</name>
<dbReference type="SUPFAM" id="SSF46689">
    <property type="entry name" value="Homeodomain-like"/>
    <property type="match status" value="2"/>
</dbReference>
<dbReference type="InterPro" id="IPR018060">
    <property type="entry name" value="HTH_AraC"/>
</dbReference>
<dbReference type="InterPro" id="IPR029062">
    <property type="entry name" value="Class_I_gatase-like"/>
</dbReference>
<dbReference type="Proteomes" id="UP000327111">
    <property type="component" value="Unassembled WGS sequence"/>
</dbReference>
<organism evidence="4 5">
    <name type="scientific">Pseudomonas fluorescens</name>
    <dbReference type="NCBI Taxonomy" id="294"/>
    <lineage>
        <taxon>Bacteria</taxon>
        <taxon>Pseudomonadati</taxon>
        <taxon>Pseudomonadota</taxon>
        <taxon>Gammaproteobacteria</taxon>
        <taxon>Pseudomonadales</taxon>
        <taxon>Pseudomonadaceae</taxon>
        <taxon>Pseudomonas</taxon>
    </lineage>
</organism>
<protein>
    <submittedName>
        <fullName evidence="4">HTH-type transcriptional regulator CdhR</fullName>
    </submittedName>
</protein>
<dbReference type="RefSeq" id="WP_150731962.1">
    <property type="nucleotide sequence ID" value="NZ_CABVIF010000001.1"/>
</dbReference>
<dbReference type="Gene3D" id="1.10.10.60">
    <property type="entry name" value="Homeodomain-like"/>
    <property type="match status" value="1"/>
</dbReference>
<dbReference type="PROSITE" id="PS01124">
    <property type="entry name" value="HTH_ARAC_FAMILY_2"/>
    <property type="match status" value="1"/>
</dbReference>
<gene>
    <name evidence="4" type="primary">cdhR_1</name>
    <name evidence="4" type="ORF">PS854_00300</name>
</gene>
<dbReference type="SUPFAM" id="SSF52317">
    <property type="entry name" value="Class I glutamine amidotransferase-like"/>
    <property type="match status" value="1"/>
</dbReference>
<sequence length="317" mass="34808">MHRIGYFLTDGFQIMAMGTQSVFEFANVVAKEEIYQVINYSLLGGEVKSSVGASVNTQQASSGDLADTWMISGLANPLAGDTTTDELDFISAAAGLGKRIAGMCTGAFVLAEAGLLEGRRVTTHWAYASVLQERFPATRVEADHIFIIDGAIWTSAGLSAAMDLALGIVEKDLGDEVANKVARVLVMYHRRSGGQSQHSEMLKLKPKSDRVQIALDHARANLSGPLTVDTLAKAAHLSERQFSRIFYSETGLSPAKAIENLRIETARNMIERSRHALEVIARETGFRDRRHLRDVFMRKLGICPQSLRRDAREDVID</sequence>
<evidence type="ECO:0000313" key="5">
    <source>
        <dbReference type="Proteomes" id="UP000327111"/>
    </source>
</evidence>
<dbReference type="InterPro" id="IPR009057">
    <property type="entry name" value="Homeodomain-like_sf"/>
</dbReference>
<keyword evidence="2" id="KW-0804">Transcription</keyword>
<evidence type="ECO:0000256" key="1">
    <source>
        <dbReference type="ARBA" id="ARBA00023015"/>
    </source>
</evidence>
<dbReference type="PANTHER" id="PTHR43130:SF3">
    <property type="entry name" value="HTH-TYPE TRANSCRIPTIONAL REGULATOR RV1931C"/>
    <property type="match status" value="1"/>
</dbReference>
<feature type="domain" description="HTH araC/xylS-type" evidence="3">
    <location>
        <begin position="212"/>
        <end position="310"/>
    </location>
</feature>
<keyword evidence="1" id="KW-0805">Transcription regulation</keyword>
<accession>A0A5E7GK96</accession>